<dbReference type="Proteomes" id="UP000824469">
    <property type="component" value="Unassembled WGS sequence"/>
</dbReference>
<accession>A0AA38CN76</accession>
<keyword evidence="3" id="KW-1185">Reference proteome</keyword>
<protein>
    <recommendedName>
        <fullName evidence="1">C2 domain-containing protein</fullName>
    </recommendedName>
</protein>
<organism evidence="2 3">
    <name type="scientific">Taxus chinensis</name>
    <name type="common">Chinese yew</name>
    <name type="synonym">Taxus wallichiana var. chinensis</name>
    <dbReference type="NCBI Taxonomy" id="29808"/>
    <lineage>
        <taxon>Eukaryota</taxon>
        <taxon>Viridiplantae</taxon>
        <taxon>Streptophyta</taxon>
        <taxon>Embryophyta</taxon>
        <taxon>Tracheophyta</taxon>
        <taxon>Spermatophyta</taxon>
        <taxon>Pinopsida</taxon>
        <taxon>Pinidae</taxon>
        <taxon>Conifers II</taxon>
        <taxon>Cupressales</taxon>
        <taxon>Taxaceae</taxon>
        <taxon>Taxus</taxon>
    </lineage>
</organism>
<evidence type="ECO:0000313" key="3">
    <source>
        <dbReference type="Proteomes" id="UP000824469"/>
    </source>
</evidence>
<dbReference type="EMBL" id="JAHRHJ020000009">
    <property type="protein sequence ID" value="KAH9300412.1"/>
    <property type="molecule type" value="Genomic_DNA"/>
</dbReference>
<dbReference type="PANTHER" id="PTHR46220">
    <property type="entry name" value="ADP-RIBOSYLATION FACTOR GTPASE-ACTIVATING PROTEIN AGD12"/>
    <property type="match status" value="1"/>
</dbReference>
<dbReference type="GO" id="GO:0005096">
    <property type="term" value="F:GTPase activator activity"/>
    <property type="evidence" value="ECO:0007669"/>
    <property type="project" value="InterPro"/>
</dbReference>
<dbReference type="SUPFAM" id="SSF49562">
    <property type="entry name" value="C2 domain (Calcium/lipid-binding domain, CaLB)"/>
    <property type="match status" value="1"/>
</dbReference>
<name>A0AA38CN76_TAXCH</name>
<dbReference type="AlphaFoldDB" id="A0AA38CN76"/>
<proteinExistence type="predicted"/>
<dbReference type="PANTHER" id="PTHR46220:SF1">
    <property type="entry name" value="ADP-RIBOSYLATION FACTOR GTPASE-ACTIVATING PROTEIN AGD12"/>
    <property type="match status" value="1"/>
</dbReference>
<evidence type="ECO:0000313" key="2">
    <source>
        <dbReference type="EMBL" id="KAH9300412.1"/>
    </source>
</evidence>
<evidence type="ECO:0000259" key="1">
    <source>
        <dbReference type="PROSITE" id="PS50004"/>
    </source>
</evidence>
<reference evidence="2 3" key="1">
    <citation type="journal article" date="2021" name="Nat. Plants">
        <title>The Taxus genome provides insights into paclitaxel biosynthesis.</title>
        <authorList>
            <person name="Xiong X."/>
            <person name="Gou J."/>
            <person name="Liao Q."/>
            <person name="Li Y."/>
            <person name="Zhou Q."/>
            <person name="Bi G."/>
            <person name="Li C."/>
            <person name="Du R."/>
            <person name="Wang X."/>
            <person name="Sun T."/>
            <person name="Guo L."/>
            <person name="Liang H."/>
            <person name="Lu P."/>
            <person name="Wu Y."/>
            <person name="Zhang Z."/>
            <person name="Ro D.K."/>
            <person name="Shang Y."/>
            <person name="Huang S."/>
            <person name="Yan J."/>
        </authorList>
    </citation>
    <scope>NUCLEOTIDE SEQUENCE [LARGE SCALE GENOMIC DNA]</scope>
    <source>
        <strain evidence="2">Ta-2019</strain>
    </source>
</reference>
<feature type="non-terminal residue" evidence="2">
    <location>
        <position position="1"/>
    </location>
</feature>
<feature type="domain" description="C2" evidence="1">
    <location>
        <begin position="1"/>
        <end position="70"/>
    </location>
</feature>
<dbReference type="Gene3D" id="2.60.40.150">
    <property type="entry name" value="C2 domain"/>
    <property type="match status" value="1"/>
</dbReference>
<gene>
    <name evidence="2" type="ORF">KI387_011995</name>
</gene>
<dbReference type="GO" id="GO:0005543">
    <property type="term" value="F:phospholipid binding"/>
    <property type="evidence" value="ECO:0007669"/>
    <property type="project" value="InterPro"/>
</dbReference>
<dbReference type="InterPro" id="IPR000008">
    <property type="entry name" value="C2_dom"/>
</dbReference>
<dbReference type="OMA" id="VWNDELF"/>
<dbReference type="Pfam" id="PF00168">
    <property type="entry name" value="C2"/>
    <property type="match status" value="1"/>
</dbReference>
<sequence length="70" mass="7929">MEDVVGILVVRIIKGTNLAVRDLWSSDPYVVVRLGHQSVRTRVIKKNLNPVWDEELSVSIAKSTPLYLKL</sequence>
<dbReference type="PROSITE" id="PS50004">
    <property type="entry name" value="C2"/>
    <property type="match status" value="1"/>
</dbReference>
<dbReference type="InterPro" id="IPR035892">
    <property type="entry name" value="C2_domain_sf"/>
</dbReference>
<dbReference type="InterPro" id="IPR044518">
    <property type="entry name" value="ARF_GAP_AGD11/12/13"/>
</dbReference>
<comment type="caution">
    <text evidence="2">The sequence shown here is derived from an EMBL/GenBank/DDBJ whole genome shotgun (WGS) entry which is preliminary data.</text>
</comment>